<evidence type="ECO:0000313" key="14">
    <source>
        <dbReference type="EMBL" id="QCI25920.1"/>
    </source>
</evidence>
<dbReference type="OrthoDB" id="9768329at2"/>
<dbReference type="RefSeq" id="WP_158350407.1">
    <property type="nucleotide sequence ID" value="NZ_CP032999.1"/>
</dbReference>
<comment type="subunit">
    <text evidence="8">Composed of 13 different subunits. Subunits NuoA, H, J, K, L, M, N constitute the membrane sector of the complex.</text>
</comment>
<evidence type="ECO:0000259" key="13">
    <source>
        <dbReference type="Pfam" id="PF00361"/>
    </source>
</evidence>
<dbReference type="InterPro" id="IPR003918">
    <property type="entry name" value="NADH_UbQ_OxRdtase"/>
</dbReference>
<feature type="transmembrane region" description="Helical" evidence="12">
    <location>
        <begin position="457"/>
        <end position="478"/>
    </location>
</feature>
<dbReference type="PRINTS" id="PR01437">
    <property type="entry name" value="NUOXDRDTASE4"/>
</dbReference>
<keyword evidence="6 12" id="KW-0472">Membrane</keyword>
<feature type="transmembrane region" description="Helical" evidence="12">
    <location>
        <begin position="173"/>
        <end position="197"/>
    </location>
</feature>
<evidence type="ECO:0000313" key="15">
    <source>
        <dbReference type="Proteomes" id="UP000298685"/>
    </source>
</evidence>
<dbReference type="EMBL" id="CP032999">
    <property type="protein sequence ID" value="QCI25920.1"/>
    <property type="molecule type" value="Genomic_DNA"/>
</dbReference>
<keyword evidence="5 12" id="KW-1133">Transmembrane helix</keyword>
<dbReference type="GO" id="GO:0042773">
    <property type="term" value="P:ATP synthesis coupled electron transport"/>
    <property type="evidence" value="ECO:0007669"/>
    <property type="project" value="InterPro"/>
</dbReference>
<feature type="transmembrane region" description="Helical" evidence="12">
    <location>
        <begin position="313"/>
        <end position="335"/>
    </location>
</feature>
<feature type="transmembrane region" description="Helical" evidence="12">
    <location>
        <begin position="6"/>
        <end position="23"/>
    </location>
</feature>
<evidence type="ECO:0000256" key="8">
    <source>
        <dbReference type="ARBA" id="ARBA00025811"/>
    </source>
</evidence>
<feature type="transmembrane region" description="Helical" evidence="12">
    <location>
        <begin position="341"/>
        <end position="362"/>
    </location>
</feature>
<evidence type="ECO:0000256" key="3">
    <source>
        <dbReference type="ARBA" id="ARBA00019906"/>
    </source>
</evidence>
<feature type="transmembrane region" description="Helical" evidence="12">
    <location>
        <begin position="413"/>
        <end position="436"/>
    </location>
</feature>
<dbReference type="GO" id="GO:0012505">
    <property type="term" value="C:endomembrane system"/>
    <property type="evidence" value="ECO:0007669"/>
    <property type="project" value="UniProtKB-SubCell"/>
</dbReference>
<gene>
    <name evidence="14" type="ORF">D9V78_00595</name>
</gene>
<evidence type="ECO:0000256" key="11">
    <source>
        <dbReference type="RuleBase" id="RU000320"/>
    </source>
</evidence>
<accession>A0A4D6YJ66</accession>
<feature type="transmembrane region" description="Helical" evidence="12">
    <location>
        <begin position="136"/>
        <end position="157"/>
    </location>
</feature>
<feature type="transmembrane region" description="Helical" evidence="12">
    <location>
        <begin position="30"/>
        <end position="49"/>
    </location>
</feature>
<dbReference type="GO" id="GO:0015990">
    <property type="term" value="P:electron transport coupled proton transport"/>
    <property type="evidence" value="ECO:0007669"/>
    <property type="project" value="TreeGrafter"/>
</dbReference>
<sequence length="491" mass="57393">MLIFFLIIPLLGSLCCLFLGNKFYHASRCFSLFTVILMLIFSTFCWYKYFYRYHTTLYIQYWNNEVIIPWIPQLGINLHFAIDGLSLIMIFLTSILGLLAILHSFSEDKKNENLFYLSLLLILFGTVGVLLSIDLFLFFCFWEIMLLPMYFLIIFWGHKKYTKQQRKYTANQFLIYTQISSILMLFSILLLSLNYYYQNNIWTFDYNIFIKNTIPLFLQYIIMVGFFIAFAVKMPIVPFHGWIVNCYSQSPIDSSLDLIGMLIKVAAYGLLRFNIHLFKNTLHHIYPIIVILGIITIFYSSWMAFAEKNVKKIIAYSSISHMGFLLITIYCDNYFSSIGSIMQIVFGSFTTAALFILLSQLYRRIQTNNISKMGGLYSQIKWIPGFFLFFLFANLNLPGTVNFIGEIMMLTGVYIKSSFIGGLLVFSLLFAVIYSLNMLNKIFYGEKKILVIGSKNMYYFEFFIILFFVLVTLFLGFYPKMIISMIQFATL</sequence>
<dbReference type="InterPro" id="IPR010227">
    <property type="entry name" value="NADH_Q_OxRdtase_chainM/4"/>
</dbReference>
<name>A0A4D6YJ66_9GAMM</name>
<evidence type="ECO:0000256" key="1">
    <source>
        <dbReference type="ARBA" id="ARBA00004127"/>
    </source>
</evidence>
<organism evidence="14 15">
    <name type="scientific">Buchnera aphidicola</name>
    <name type="common">Sarucallis kahawaluokalani</name>
    <dbReference type="NCBI Taxonomy" id="1241878"/>
    <lineage>
        <taxon>Bacteria</taxon>
        <taxon>Pseudomonadati</taxon>
        <taxon>Pseudomonadota</taxon>
        <taxon>Gammaproteobacteria</taxon>
        <taxon>Enterobacterales</taxon>
        <taxon>Erwiniaceae</taxon>
        <taxon>Buchnera</taxon>
    </lineage>
</organism>
<keyword evidence="4 11" id="KW-0812">Transmembrane</keyword>
<feature type="domain" description="NADH:quinone oxidoreductase/Mrp antiporter transmembrane" evidence="13">
    <location>
        <begin position="133"/>
        <end position="427"/>
    </location>
</feature>
<evidence type="ECO:0000256" key="6">
    <source>
        <dbReference type="ARBA" id="ARBA00023136"/>
    </source>
</evidence>
<keyword evidence="14" id="KW-0560">Oxidoreductase</keyword>
<feature type="transmembrane region" description="Helical" evidence="12">
    <location>
        <begin position="284"/>
        <end position="306"/>
    </location>
</feature>
<evidence type="ECO:0000256" key="5">
    <source>
        <dbReference type="ARBA" id="ARBA00022989"/>
    </source>
</evidence>
<dbReference type="PANTHER" id="PTHR43507:SF1">
    <property type="entry name" value="NADH-UBIQUINONE OXIDOREDUCTASE CHAIN 4"/>
    <property type="match status" value="1"/>
</dbReference>
<evidence type="ECO:0000256" key="2">
    <source>
        <dbReference type="ARBA" id="ARBA00009025"/>
    </source>
</evidence>
<comment type="subcellular location">
    <subcellularLocation>
        <location evidence="1">Endomembrane system</location>
        <topology evidence="1">Multi-pass membrane protein</topology>
    </subcellularLocation>
    <subcellularLocation>
        <location evidence="11">Membrane</location>
        <topology evidence="11">Multi-pass membrane protein</topology>
    </subcellularLocation>
</comment>
<feature type="transmembrane region" description="Helical" evidence="12">
    <location>
        <begin position="114"/>
        <end position="130"/>
    </location>
</feature>
<feature type="transmembrane region" description="Helical" evidence="12">
    <location>
        <begin position="217"/>
        <end position="237"/>
    </location>
</feature>
<dbReference type="GO" id="GO:0016020">
    <property type="term" value="C:membrane"/>
    <property type="evidence" value="ECO:0007669"/>
    <property type="project" value="UniProtKB-SubCell"/>
</dbReference>
<evidence type="ECO:0000256" key="7">
    <source>
        <dbReference type="ARBA" id="ARBA00025189"/>
    </source>
</evidence>
<dbReference type="GO" id="GO:0003954">
    <property type="term" value="F:NADH dehydrogenase activity"/>
    <property type="evidence" value="ECO:0007669"/>
    <property type="project" value="TreeGrafter"/>
</dbReference>
<evidence type="ECO:0000256" key="4">
    <source>
        <dbReference type="ARBA" id="ARBA00022692"/>
    </source>
</evidence>
<comment type="similarity">
    <text evidence="2">Belongs to the complex I subunit 4 family.</text>
</comment>
<reference evidence="14 15" key="1">
    <citation type="submission" date="2018-10" db="EMBL/GenBank/DDBJ databases">
        <title>Comparative functional genomics of the obligate endosymbiont Buchnera aphidicola.</title>
        <authorList>
            <person name="Chong R.A."/>
        </authorList>
    </citation>
    <scope>NUCLEOTIDE SEQUENCE [LARGE SCALE GENOMIC DNA]</scope>
    <source>
        <strain evidence="14 15">Ska</strain>
    </source>
</reference>
<dbReference type="NCBIfam" id="TIGR01972">
    <property type="entry name" value="NDH_I_M"/>
    <property type="match status" value="1"/>
</dbReference>
<evidence type="ECO:0000256" key="12">
    <source>
        <dbReference type="SAM" id="Phobius"/>
    </source>
</evidence>
<dbReference type="Pfam" id="PF00361">
    <property type="entry name" value="Proton_antipo_M"/>
    <property type="match status" value="1"/>
</dbReference>
<dbReference type="InterPro" id="IPR001750">
    <property type="entry name" value="ND/Mrp_TM"/>
</dbReference>
<proteinExistence type="inferred from homology"/>
<dbReference type="AlphaFoldDB" id="A0A4D6YJ66"/>
<evidence type="ECO:0000256" key="10">
    <source>
        <dbReference type="ARBA" id="ARBA00032798"/>
    </source>
</evidence>
<feature type="transmembrane region" description="Helical" evidence="12">
    <location>
        <begin position="374"/>
        <end position="393"/>
    </location>
</feature>
<dbReference type="GO" id="GO:0048039">
    <property type="term" value="F:ubiquinone binding"/>
    <property type="evidence" value="ECO:0007669"/>
    <property type="project" value="TreeGrafter"/>
</dbReference>
<protein>
    <recommendedName>
        <fullName evidence="3">NADH-quinone oxidoreductase subunit M</fullName>
    </recommendedName>
    <alternativeName>
        <fullName evidence="9">NADH dehydrogenase I subunit M</fullName>
    </alternativeName>
    <alternativeName>
        <fullName evidence="10">NDH-1 subunit M</fullName>
    </alternativeName>
</protein>
<dbReference type="Proteomes" id="UP000298685">
    <property type="component" value="Chromosome"/>
</dbReference>
<evidence type="ECO:0000256" key="9">
    <source>
        <dbReference type="ARBA" id="ARBA00031584"/>
    </source>
</evidence>
<dbReference type="PANTHER" id="PTHR43507">
    <property type="entry name" value="NADH-UBIQUINONE OXIDOREDUCTASE CHAIN 4"/>
    <property type="match status" value="1"/>
</dbReference>
<feature type="transmembrane region" description="Helical" evidence="12">
    <location>
        <begin position="80"/>
        <end position="102"/>
    </location>
</feature>
<dbReference type="GO" id="GO:0008137">
    <property type="term" value="F:NADH dehydrogenase (ubiquinone) activity"/>
    <property type="evidence" value="ECO:0007669"/>
    <property type="project" value="InterPro"/>
</dbReference>
<comment type="function">
    <text evidence="7">NDH-1 shuttles electrons from NADH, via FMN and iron-sulfur (Fe-S) centers, to quinones in the respiratory chain. Couples the redox reaction to proton translocation (for every two electrons transferred, four hydrogen ions are translocated across the cytoplasmic membrane), and thus conserves the redox energy in a proton gradient.</text>
</comment>